<dbReference type="Gene3D" id="3.40.50.720">
    <property type="entry name" value="NAD(P)-binding Rossmann-like Domain"/>
    <property type="match status" value="1"/>
</dbReference>
<dbReference type="GO" id="GO:0016491">
    <property type="term" value="F:oxidoreductase activity"/>
    <property type="evidence" value="ECO:0007669"/>
    <property type="project" value="UniProtKB-KW"/>
</dbReference>
<feature type="domain" description="Gfo/Idh/MocA-like oxidoreductase N-terminal" evidence="2">
    <location>
        <begin position="5"/>
        <end position="125"/>
    </location>
</feature>
<dbReference type="OrthoDB" id="9792085at2"/>
<proteinExistence type="predicted"/>
<dbReference type="EMBL" id="SIRE01000025">
    <property type="protein sequence ID" value="TBL71598.1"/>
    <property type="molecule type" value="Genomic_DNA"/>
</dbReference>
<dbReference type="Gene3D" id="3.30.360.10">
    <property type="entry name" value="Dihydrodipicolinate Reductase, domain 2"/>
    <property type="match status" value="1"/>
</dbReference>
<comment type="caution">
    <text evidence="3">The sequence shown here is derived from an EMBL/GenBank/DDBJ whole genome shotgun (WGS) entry which is preliminary data.</text>
</comment>
<protein>
    <submittedName>
        <fullName evidence="3">Gfo/Idh/MocA family oxidoreductase</fullName>
    </submittedName>
</protein>
<dbReference type="SUPFAM" id="SSF55347">
    <property type="entry name" value="Glyceraldehyde-3-phosphate dehydrogenase-like, C-terminal domain"/>
    <property type="match status" value="1"/>
</dbReference>
<evidence type="ECO:0000259" key="2">
    <source>
        <dbReference type="Pfam" id="PF01408"/>
    </source>
</evidence>
<dbReference type="InterPro" id="IPR036291">
    <property type="entry name" value="NAD(P)-bd_dom_sf"/>
</dbReference>
<dbReference type="RefSeq" id="WP_131017175.1">
    <property type="nucleotide sequence ID" value="NZ_SIRE01000025.1"/>
</dbReference>
<dbReference type="GO" id="GO:0000166">
    <property type="term" value="F:nucleotide binding"/>
    <property type="evidence" value="ECO:0007669"/>
    <property type="project" value="InterPro"/>
</dbReference>
<gene>
    <name evidence="3" type="ORF">EYB31_29945</name>
</gene>
<organism evidence="3 4">
    <name type="scientific">Paenibacillus thalictri</name>
    <dbReference type="NCBI Taxonomy" id="2527873"/>
    <lineage>
        <taxon>Bacteria</taxon>
        <taxon>Bacillati</taxon>
        <taxon>Bacillota</taxon>
        <taxon>Bacilli</taxon>
        <taxon>Bacillales</taxon>
        <taxon>Paenibacillaceae</taxon>
        <taxon>Paenibacillus</taxon>
    </lineage>
</organism>
<keyword evidence="4" id="KW-1185">Reference proteome</keyword>
<dbReference type="InterPro" id="IPR000683">
    <property type="entry name" value="Gfo/Idh/MocA-like_OxRdtase_N"/>
</dbReference>
<name>A0A4Q9DKD7_9BACL</name>
<dbReference type="PANTHER" id="PTHR43818">
    <property type="entry name" value="BCDNA.GH03377"/>
    <property type="match status" value="1"/>
</dbReference>
<evidence type="ECO:0000313" key="3">
    <source>
        <dbReference type="EMBL" id="TBL71598.1"/>
    </source>
</evidence>
<keyword evidence="1" id="KW-0560">Oxidoreductase</keyword>
<dbReference type="Pfam" id="PF01408">
    <property type="entry name" value="GFO_IDH_MocA"/>
    <property type="match status" value="1"/>
</dbReference>
<accession>A0A4Q9DKD7</accession>
<sequence length="335" mass="38399">MESAFKIGLVGCGNHMYEFIAHCLKWAPPVTIQAVCDLDEAKLERFANYYNVAGKYTDYREMFAKEPLDAVICVINETAHYDVAKAAMLSGLHIFVEKTPCLTSVEAEELAQIQKSTGKTTMVGFNRRFMTSYVMAKEISQRPEFGGIYMYQSQFNTSPYRSEAFFKINHVIHHLDLARFMMGEITLTQVQRVAIDDRRVGYTISFRSEQGGIGTIQSGSLLDELYPIERLELLGDRRNVVVDNVRSLVYNRPPGQRKEQYKTYALVEGGDALVWNPSLGVYPRYSYHGYEDELHYFIQCVMDGRKPEPNIEDSVQTMRLVEEMERLLAVQQQTL</sequence>
<dbReference type="AlphaFoldDB" id="A0A4Q9DKD7"/>
<evidence type="ECO:0000313" key="4">
    <source>
        <dbReference type="Proteomes" id="UP000293142"/>
    </source>
</evidence>
<dbReference type="InterPro" id="IPR050463">
    <property type="entry name" value="Gfo/Idh/MocA_oxidrdct_glycsds"/>
</dbReference>
<dbReference type="PANTHER" id="PTHR43818:SF11">
    <property type="entry name" value="BCDNA.GH03377"/>
    <property type="match status" value="1"/>
</dbReference>
<evidence type="ECO:0000256" key="1">
    <source>
        <dbReference type="ARBA" id="ARBA00023002"/>
    </source>
</evidence>
<dbReference type="Proteomes" id="UP000293142">
    <property type="component" value="Unassembled WGS sequence"/>
</dbReference>
<reference evidence="3 4" key="1">
    <citation type="submission" date="2019-02" db="EMBL/GenBank/DDBJ databases">
        <title>Paenibacillus sp. nov., isolated from surface-sterilized tissue of Thalictrum simplex L.</title>
        <authorList>
            <person name="Tuo L."/>
        </authorList>
    </citation>
    <scope>NUCLEOTIDE SEQUENCE [LARGE SCALE GENOMIC DNA]</scope>
    <source>
        <strain evidence="3 4">N2SHLJ1</strain>
    </source>
</reference>
<dbReference type="SUPFAM" id="SSF51735">
    <property type="entry name" value="NAD(P)-binding Rossmann-fold domains"/>
    <property type="match status" value="1"/>
</dbReference>